<dbReference type="AlphaFoldDB" id="A0A5D4RZM2"/>
<evidence type="ECO:0008006" key="4">
    <source>
        <dbReference type="Google" id="ProtNLM"/>
    </source>
</evidence>
<feature type="transmembrane region" description="Helical" evidence="1">
    <location>
        <begin position="7"/>
        <end position="24"/>
    </location>
</feature>
<comment type="caution">
    <text evidence="2">The sequence shown here is derived from an EMBL/GenBank/DDBJ whole genome shotgun (WGS) entry which is preliminary data.</text>
</comment>
<name>A0A5D4RZM2_9BACI</name>
<dbReference type="RefSeq" id="WP_148985257.1">
    <property type="nucleotide sequence ID" value="NZ_JBNILK010000008.1"/>
</dbReference>
<evidence type="ECO:0000313" key="3">
    <source>
        <dbReference type="Proteomes" id="UP000322997"/>
    </source>
</evidence>
<keyword evidence="1" id="KW-1133">Transmembrane helix</keyword>
<protein>
    <recommendedName>
        <fullName evidence="4">Tetratricopeptide repeat protein</fullName>
    </recommendedName>
</protein>
<proteinExistence type="predicted"/>
<organism evidence="2 3">
    <name type="scientific">Rossellomorea marisflavi</name>
    <dbReference type="NCBI Taxonomy" id="189381"/>
    <lineage>
        <taxon>Bacteria</taxon>
        <taxon>Bacillati</taxon>
        <taxon>Bacillota</taxon>
        <taxon>Bacilli</taxon>
        <taxon>Bacillales</taxon>
        <taxon>Bacillaceae</taxon>
        <taxon>Rossellomorea</taxon>
    </lineage>
</organism>
<dbReference type="Gene3D" id="1.25.40.10">
    <property type="entry name" value="Tetratricopeptide repeat domain"/>
    <property type="match status" value="1"/>
</dbReference>
<feature type="transmembrane region" description="Helical" evidence="1">
    <location>
        <begin position="30"/>
        <end position="52"/>
    </location>
</feature>
<keyword evidence="1" id="KW-0812">Transmembrane</keyword>
<evidence type="ECO:0000256" key="1">
    <source>
        <dbReference type="SAM" id="Phobius"/>
    </source>
</evidence>
<gene>
    <name evidence="2" type="ORF">FZC83_10235</name>
</gene>
<dbReference type="InterPro" id="IPR011990">
    <property type="entry name" value="TPR-like_helical_dom_sf"/>
</dbReference>
<keyword evidence="1" id="KW-0472">Membrane</keyword>
<sequence>MISKTQYFIIFSFAIIFGITGGFLDLPFGVVVTGIAAAVILIAMIPYVYFLYYATNTSKIEQFLSARKRQPILGFYWALGQGTPDLAEDQLEKVLRKYRSPSHQAIFILADASQRGDVRSASSHLHQVKQTHIREYYEVHVMLEEGRFEEAKERADTLQKDWMNESILGRLYSLSGDAEASRNHYIRAAQCCKGVQRYLLEGMY</sequence>
<evidence type="ECO:0000313" key="2">
    <source>
        <dbReference type="EMBL" id="TYS55308.1"/>
    </source>
</evidence>
<dbReference type="EMBL" id="VTEQ01000002">
    <property type="protein sequence ID" value="TYS55308.1"/>
    <property type="molecule type" value="Genomic_DNA"/>
</dbReference>
<accession>A0A5D4RZM2</accession>
<dbReference type="Proteomes" id="UP000322997">
    <property type="component" value="Unassembled WGS sequence"/>
</dbReference>
<reference evidence="2 3" key="1">
    <citation type="submission" date="2019-08" db="EMBL/GenBank/DDBJ databases">
        <title>Bacillus genomes from the desert of Cuatro Cienegas, Coahuila.</title>
        <authorList>
            <person name="Olmedo-Alvarez G."/>
        </authorList>
    </citation>
    <scope>NUCLEOTIDE SEQUENCE [LARGE SCALE GENOMIC DNA]</scope>
    <source>
        <strain evidence="2 3">CH108_3D</strain>
    </source>
</reference>